<feature type="region of interest" description="Disordered" evidence="5">
    <location>
        <begin position="440"/>
        <end position="538"/>
    </location>
</feature>
<dbReference type="GO" id="GO:0008270">
    <property type="term" value="F:zinc ion binding"/>
    <property type="evidence" value="ECO:0007669"/>
    <property type="project" value="UniProtKB-KW"/>
</dbReference>
<evidence type="ECO:0000313" key="8">
    <source>
        <dbReference type="Proteomes" id="UP000694415"/>
    </source>
</evidence>
<organism evidence="7 8">
    <name type="scientific">Mus spicilegus</name>
    <name type="common">Mound-building mouse</name>
    <dbReference type="NCBI Taxonomy" id="10103"/>
    <lineage>
        <taxon>Eukaryota</taxon>
        <taxon>Metazoa</taxon>
        <taxon>Chordata</taxon>
        <taxon>Craniata</taxon>
        <taxon>Vertebrata</taxon>
        <taxon>Euteleostomi</taxon>
        <taxon>Mammalia</taxon>
        <taxon>Eutheria</taxon>
        <taxon>Euarchontoglires</taxon>
        <taxon>Glires</taxon>
        <taxon>Rodentia</taxon>
        <taxon>Myomorpha</taxon>
        <taxon>Muroidea</taxon>
        <taxon>Muridae</taxon>
        <taxon>Murinae</taxon>
        <taxon>Mus</taxon>
        <taxon>Mus</taxon>
    </lineage>
</organism>
<keyword evidence="1" id="KW-0479">Metal-binding</keyword>
<dbReference type="Pfam" id="PF15663">
    <property type="entry name" value="zf-CCCH_3"/>
    <property type="match status" value="1"/>
</dbReference>
<evidence type="ECO:0000256" key="4">
    <source>
        <dbReference type="ARBA" id="ARBA00022833"/>
    </source>
</evidence>
<sequence>MFDIQNPHFKKPGMMDGMLLFWGCRGRSILEPWSVNLNLHGEFQASEGPCQTNYKKQKVILVQMYCFQMVVIAVTVRSCFLPCRSLLTRVFARFLDTVLMDMCHSPFLFYLQGDSCPFRHCEAALGNETVCTLWQEGRCFRQVCRFRHMEIDKKRSEIPCYWENQPVGCQKLNCAFHHTRSRYVDGLFLPPSKTVLPTVPESQEEEVKTSQLTVQQSKLSVQSNPSPQLRSVMKVESSENVPSPTHPPVVINAADDDEDDDDQFSEEGDESKTPALQPTPDVHNGLRVASARKPGVSLKQGECLNFGIKTLEEIKSKKMKEKSKKQGEGSSGVSSVLQQPQPNPGPEKENVRTVVRMVTLSSKPEEPLVRLSLSERLGKRKLSVGGDSDPPLKRSLAQRLGKKVESPETNIDKAPKKAERGHKAGEIHVKTLEEILLERASQKRGELQTKLKAEEPSGADDSPSGTKSSSSVRIKTFSEVLAEKKHRQQEMERQKSKKDTSCLTLTEDTEVKKTVSLPTVAVSKGQPEEPAGRARSMQEVHIKTLEEIKLEKALRVQQSSESSGNSRPQAEAAPGTKRLLRITKRAGVKEEKKCGLEDSGDPPSQSSVTKMEANETSDETISDPTKLAVNRCDTVKEKHTQRLQERGASQKEKAALSSVRGDEASSYTRVAGKPVLTAVSGVTRHLAKRLPMESSQKGEVETSGIGDSILNVKCAAQTLEKRSKVKPKVNVKPSVVKVVSAPKSAPKRKAVEMHSAVIAAVKPLSSSSVLQESPTKKAAVAVVPLLSEDKSITMSETENPKDSSVLSSAQAASEPLLPEGSGPSSSQTATKPRRLSSASTGKPPLSVEDDFEKLIWEISGGKLEAEIDLDPGKDEDDLLLELSEMIDS</sequence>
<feature type="domain" description="Zinc-finger CCCH" evidence="6">
    <location>
        <begin position="112"/>
        <end position="203"/>
    </location>
</feature>
<reference evidence="7" key="1">
    <citation type="submission" date="2025-08" db="UniProtKB">
        <authorList>
            <consortium name="Ensembl"/>
        </authorList>
    </citation>
    <scope>IDENTIFICATION</scope>
</reference>
<dbReference type="PANTHER" id="PTHR15725:SF2">
    <property type="entry name" value="ZINC FINGER CCCH DOMAIN-CONTAINING PROTEIN 11A"/>
    <property type="match status" value="1"/>
</dbReference>
<dbReference type="GO" id="GO:0016973">
    <property type="term" value="P:poly(A)+ mRNA export from nucleus"/>
    <property type="evidence" value="ECO:0007669"/>
    <property type="project" value="TreeGrafter"/>
</dbReference>
<evidence type="ECO:0000256" key="1">
    <source>
        <dbReference type="ARBA" id="ARBA00022723"/>
    </source>
</evidence>
<feature type="region of interest" description="Disordered" evidence="5">
    <location>
        <begin position="553"/>
        <end position="667"/>
    </location>
</feature>
<proteinExistence type="predicted"/>
<evidence type="ECO:0000259" key="6">
    <source>
        <dbReference type="Pfam" id="PF15663"/>
    </source>
</evidence>
<dbReference type="GeneTree" id="ENSGT00920000149095"/>
<dbReference type="InterPro" id="IPR041686">
    <property type="entry name" value="Znf-CCCH_3"/>
</dbReference>
<dbReference type="Ensembl" id="ENSMSIT00000027855.1">
    <property type="protein sequence ID" value="ENSMSIP00000022092.1"/>
    <property type="gene ID" value="ENSMSIG00000018739.1"/>
</dbReference>
<name>A0A8C6HI58_MUSSI</name>
<keyword evidence="8" id="KW-1185">Reference proteome</keyword>
<dbReference type="Proteomes" id="UP000694415">
    <property type="component" value="Unplaced"/>
</dbReference>
<feature type="compositionally biased region" description="Basic and acidic residues" evidence="5">
    <location>
        <begin position="587"/>
        <end position="596"/>
    </location>
</feature>
<accession>A0A8C6HI58</accession>
<feature type="compositionally biased region" description="Polar residues" evidence="5">
    <location>
        <begin position="556"/>
        <end position="568"/>
    </location>
</feature>
<feature type="compositionally biased region" description="Basic and acidic residues" evidence="5">
    <location>
        <begin position="440"/>
        <end position="455"/>
    </location>
</feature>
<dbReference type="FunFam" id="4.10.1000.10:FF:000024">
    <property type="entry name" value="Zinc finger CCCH domain-containing protein 11A"/>
    <property type="match status" value="1"/>
</dbReference>
<evidence type="ECO:0000313" key="7">
    <source>
        <dbReference type="Ensembl" id="ENSMSIP00000022092.1"/>
    </source>
</evidence>
<evidence type="ECO:0000256" key="2">
    <source>
        <dbReference type="ARBA" id="ARBA00022737"/>
    </source>
</evidence>
<feature type="compositionally biased region" description="Basic and acidic residues" evidence="5">
    <location>
        <begin position="402"/>
        <end position="427"/>
    </location>
</feature>
<feature type="compositionally biased region" description="Low complexity" evidence="5">
    <location>
        <begin position="813"/>
        <end position="826"/>
    </location>
</feature>
<dbReference type="PANTHER" id="PTHR15725">
    <property type="entry name" value="ZN-FINGER, C-X8-C-X5-C-X3-H TYPE-CONTAINING"/>
    <property type="match status" value="1"/>
</dbReference>
<feature type="region of interest" description="Disordered" evidence="5">
    <location>
        <begin position="317"/>
        <end position="427"/>
    </location>
</feature>
<feature type="compositionally biased region" description="Low complexity" evidence="5">
    <location>
        <begin position="462"/>
        <end position="471"/>
    </location>
</feature>
<feature type="compositionally biased region" description="Basic and acidic residues" evidence="5">
    <location>
        <begin position="488"/>
        <end position="500"/>
    </location>
</feature>
<reference evidence="7" key="2">
    <citation type="submission" date="2025-09" db="UniProtKB">
        <authorList>
            <consortium name="Ensembl"/>
        </authorList>
    </citation>
    <scope>IDENTIFICATION</scope>
</reference>
<feature type="region of interest" description="Disordered" evidence="5">
    <location>
        <begin position="789"/>
        <end position="846"/>
    </location>
</feature>
<dbReference type="AlphaFoldDB" id="A0A8C6HI58"/>
<feature type="region of interest" description="Disordered" evidence="5">
    <location>
        <begin position="197"/>
        <end position="283"/>
    </location>
</feature>
<keyword evidence="3" id="KW-0863">Zinc-finger</keyword>
<protein>
    <submittedName>
        <fullName evidence="7">Zinc finger CCCH type containing 11A</fullName>
    </submittedName>
</protein>
<feature type="compositionally biased region" description="Acidic residues" evidence="5">
    <location>
        <begin position="254"/>
        <end position="269"/>
    </location>
</feature>
<keyword evidence="2" id="KW-0677">Repeat</keyword>
<feature type="compositionally biased region" description="Basic and acidic residues" evidence="5">
    <location>
        <begin position="633"/>
        <end position="654"/>
    </location>
</feature>
<feature type="compositionally biased region" description="Polar residues" evidence="5">
    <location>
        <begin position="792"/>
        <end position="811"/>
    </location>
</feature>
<keyword evidence="4" id="KW-0862">Zinc</keyword>
<evidence type="ECO:0000256" key="5">
    <source>
        <dbReference type="SAM" id="MobiDB-lite"/>
    </source>
</evidence>
<dbReference type="Gene3D" id="4.10.1000.10">
    <property type="entry name" value="Zinc finger, CCCH-type"/>
    <property type="match status" value="1"/>
</dbReference>
<feature type="compositionally biased region" description="Polar residues" evidence="5">
    <location>
        <begin position="209"/>
        <end position="229"/>
    </location>
</feature>
<feature type="compositionally biased region" description="Basic and acidic residues" evidence="5">
    <location>
        <begin position="526"/>
        <end position="538"/>
    </location>
</feature>
<evidence type="ECO:0000256" key="3">
    <source>
        <dbReference type="ARBA" id="ARBA00022771"/>
    </source>
</evidence>